<dbReference type="InterPro" id="IPR010279">
    <property type="entry name" value="YqjD/ElaB"/>
</dbReference>
<keyword evidence="5" id="KW-1185">Reference proteome</keyword>
<dbReference type="RefSeq" id="WP_092409248.1">
    <property type="nucleotide sequence ID" value="NZ_FOVF01000024.1"/>
</dbReference>
<dbReference type="PANTHER" id="PTHR35893:SF3">
    <property type="entry name" value="INNER MEMBRANE PROTEIN"/>
    <property type="match status" value="1"/>
</dbReference>
<gene>
    <name evidence="4" type="ORF">SAMN05216289_12430</name>
</gene>
<feature type="domain" description="DUF883" evidence="3">
    <location>
        <begin position="77"/>
        <end position="102"/>
    </location>
</feature>
<dbReference type="AlphaFoldDB" id="A0A1I4ZAR7"/>
<name>A0A1I4ZAR7_9GAMM</name>
<feature type="coiled-coil region" evidence="1">
    <location>
        <begin position="15"/>
        <end position="57"/>
    </location>
</feature>
<keyword evidence="1" id="KW-0175">Coiled coil</keyword>
<dbReference type="STRING" id="578942.SAMN05216289_12430"/>
<dbReference type="Pfam" id="PF19029">
    <property type="entry name" value="DUF883_C"/>
    <property type="match status" value="1"/>
</dbReference>
<dbReference type="GO" id="GO:0043022">
    <property type="term" value="F:ribosome binding"/>
    <property type="evidence" value="ECO:0007669"/>
    <property type="project" value="InterPro"/>
</dbReference>
<keyword evidence="2" id="KW-0472">Membrane</keyword>
<evidence type="ECO:0000256" key="1">
    <source>
        <dbReference type="SAM" id="Coils"/>
    </source>
</evidence>
<dbReference type="OrthoDB" id="6415127at2"/>
<dbReference type="PANTHER" id="PTHR35893">
    <property type="entry name" value="INNER MEMBRANE PROTEIN-RELATED"/>
    <property type="match status" value="1"/>
</dbReference>
<dbReference type="Proteomes" id="UP000198575">
    <property type="component" value="Unassembled WGS sequence"/>
</dbReference>
<dbReference type="EMBL" id="FOVF01000024">
    <property type="protein sequence ID" value="SFN47365.1"/>
    <property type="molecule type" value="Genomic_DNA"/>
</dbReference>
<feature type="transmembrane region" description="Helical" evidence="2">
    <location>
        <begin position="84"/>
        <end position="102"/>
    </location>
</feature>
<evidence type="ECO:0000256" key="2">
    <source>
        <dbReference type="SAM" id="Phobius"/>
    </source>
</evidence>
<reference evidence="4 5" key="1">
    <citation type="submission" date="2016-10" db="EMBL/GenBank/DDBJ databases">
        <authorList>
            <person name="de Groot N.N."/>
        </authorList>
    </citation>
    <scope>NUCLEOTIDE SEQUENCE [LARGE SCALE GENOMIC DNA]</scope>
    <source>
        <strain evidence="4 5">CGMCC 1.7659</strain>
    </source>
</reference>
<evidence type="ECO:0000313" key="4">
    <source>
        <dbReference type="EMBL" id="SFN47365.1"/>
    </source>
</evidence>
<sequence length="105" mass="11851">MYGSNRSTPERRRLRESFEDVMEAAEDLLAATTSETNAEYRKVRDALEARVGAAKERIRERARDVADETREIGRRGDEFVHVNPWTSIGIGAGVGLLLGLVLRRH</sequence>
<evidence type="ECO:0000259" key="3">
    <source>
        <dbReference type="Pfam" id="PF19029"/>
    </source>
</evidence>
<keyword evidence="2" id="KW-1133">Transmembrane helix</keyword>
<proteinExistence type="predicted"/>
<protein>
    <submittedName>
        <fullName evidence="4">Membrane-anchored ribosome-binding protein, inhibits growth in stationary phase, ElaB/YqjD/DUF883 family</fullName>
    </submittedName>
</protein>
<organism evidence="4 5">
    <name type="scientific">Dokdonella immobilis</name>
    <dbReference type="NCBI Taxonomy" id="578942"/>
    <lineage>
        <taxon>Bacteria</taxon>
        <taxon>Pseudomonadati</taxon>
        <taxon>Pseudomonadota</taxon>
        <taxon>Gammaproteobacteria</taxon>
        <taxon>Lysobacterales</taxon>
        <taxon>Rhodanobacteraceae</taxon>
        <taxon>Dokdonella</taxon>
    </lineage>
</organism>
<keyword evidence="2" id="KW-0812">Transmembrane</keyword>
<evidence type="ECO:0000313" key="5">
    <source>
        <dbReference type="Proteomes" id="UP000198575"/>
    </source>
</evidence>
<dbReference type="InterPro" id="IPR043605">
    <property type="entry name" value="DUF883_C"/>
</dbReference>
<accession>A0A1I4ZAR7</accession>